<proteinExistence type="predicted"/>
<feature type="signal peptide" evidence="3">
    <location>
        <begin position="1"/>
        <end position="20"/>
    </location>
</feature>
<evidence type="ECO:0000313" key="4">
    <source>
        <dbReference type="EMBL" id="WRQ88791.1"/>
    </source>
</evidence>
<feature type="compositionally biased region" description="Low complexity" evidence="1">
    <location>
        <begin position="387"/>
        <end position="408"/>
    </location>
</feature>
<dbReference type="Pfam" id="PF13584">
    <property type="entry name" value="BatD"/>
    <property type="match status" value="1"/>
</dbReference>
<dbReference type="Proteomes" id="UP000738431">
    <property type="component" value="Chromosome"/>
</dbReference>
<evidence type="ECO:0000256" key="2">
    <source>
        <dbReference type="SAM" id="Phobius"/>
    </source>
</evidence>
<protein>
    <submittedName>
        <fullName evidence="4">BatD family protein</fullName>
    </submittedName>
</protein>
<accession>A0ABZ1CB63</accession>
<feature type="transmembrane region" description="Helical" evidence="2">
    <location>
        <begin position="453"/>
        <end position="473"/>
    </location>
</feature>
<feature type="chain" id="PRO_5046488507" evidence="3">
    <location>
        <begin position="21"/>
        <end position="847"/>
    </location>
</feature>
<feature type="compositionally biased region" description="Low complexity" evidence="1">
    <location>
        <begin position="419"/>
        <end position="433"/>
    </location>
</feature>
<evidence type="ECO:0000256" key="3">
    <source>
        <dbReference type="SAM" id="SignalP"/>
    </source>
</evidence>
<dbReference type="InterPro" id="IPR011990">
    <property type="entry name" value="TPR-like_helical_dom_sf"/>
</dbReference>
<dbReference type="RefSeq" id="WP_221031888.1">
    <property type="nucleotide sequence ID" value="NZ_CP139781.1"/>
</dbReference>
<keyword evidence="2" id="KW-0812">Transmembrane</keyword>
<dbReference type="Gene3D" id="1.25.40.10">
    <property type="entry name" value="Tetratricopeptide repeat domain"/>
    <property type="match status" value="1"/>
</dbReference>
<keyword evidence="2" id="KW-1133">Transmembrane helix</keyword>
<reference evidence="4 5" key="1">
    <citation type="submission" date="2021-08" db="EMBL/GenBank/DDBJ databases">
        <authorList>
            <person name="Zhang D."/>
            <person name="Zhang A."/>
            <person name="Wang L."/>
        </authorList>
    </citation>
    <scope>NUCLEOTIDE SEQUENCE [LARGE SCALE GENOMIC DNA]</scope>
    <source>
        <strain evidence="4 5">WL0086</strain>
    </source>
</reference>
<keyword evidence="5" id="KW-1185">Reference proteome</keyword>
<gene>
    <name evidence="4" type="ORF">K1X11_005200</name>
</gene>
<reference evidence="4 5" key="2">
    <citation type="submission" date="2023-12" db="EMBL/GenBank/DDBJ databases">
        <title>Description of an unclassified Opitutus bacterium of Verrucomicrobiota.</title>
        <authorList>
            <person name="Zhang D.-F."/>
        </authorList>
    </citation>
    <scope>NUCLEOTIDE SEQUENCE [LARGE SCALE GENOMIC DNA]</scope>
    <source>
        <strain evidence="4 5">WL0086</strain>
    </source>
</reference>
<evidence type="ECO:0000313" key="5">
    <source>
        <dbReference type="Proteomes" id="UP000738431"/>
    </source>
</evidence>
<organism evidence="4 5">
    <name type="scientific">Actomonas aquatica</name>
    <dbReference type="NCBI Taxonomy" id="2866162"/>
    <lineage>
        <taxon>Bacteria</taxon>
        <taxon>Pseudomonadati</taxon>
        <taxon>Verrucomicrobiota</taxon>
        <taxon>Opitutia</taxon>
        <taxon>Opitutales</taxon>
        <taxon>Opitutaceae</taxon>
        <taxon>Actomonas</taxon>
    </lineage>
</organism>
<name>A0ABZ1CB63_9BACT</name>
<feature type="transmembrane region" description="Helical" evidence="2">
    <location>
        <begin position="751"/>
        <end position="771"/>
    </location>
</feature>
<keyword evidence="3" id="KW-0732">Signal</keyword>
<sequence length="847" mass="90805">MRNRLLLLFLALACTLGLSAQTVRWQQPDYFAIGQVSNLVLLLNNCEIEGDLTIPQVPNLEIGQPQRGEQSSTRIINGARTDQVLVYYAFPVRPLDQGPVQIPTFTLQTNAGPQTVPGLSVPVREATLGDTNILISDITASTLEVGDGSPIWAGQVVPITYSLGVSARFNANLASEPSWEPSPLIVESWTDPTGRAEGSGRDARKLVTYPSRGYFPAPGSYTVNSVQQSVNIGIPSSGFFNSLRGETFAITSDAPQVTVQPLPAPAPASFAGAVGSFTLTSQIVPEDAAVGDPITWTLALEGTGNWPVISALPARQASNTFRVVQPEATRSNPEGKLFDGSISEDVILIPTTAGTFTLPAVEWTYFDPTSGTYQTLTTEAHELTISPAATTSTPATNPTAANGTTPPAVNGPLPLDATAPIRSAPAPDSPSALPLEPLPAAPIAALPLARRDLAVAGIALAALLPLLWLVLAYRHARAADPGRIARAAKRQLPVAISRVSHAATPTDRSAALLEWQRLTAILWQSPLATPSASLFASDDTWHQLWQEADRALYARDVELPADWTQRAHAAAKQKRGPGFPVFRCLALRHLFPAIALLLTALALTPNHLPAAEPAADPIAAYQSGDFAAAEATWRAAVDAAPTDWVAHHNLALALAQQNRWNEAGAHAAVAFLQNPRDPSTRWHLNYVLDRAGYSPPIIGRFLNPSWTEKIAAQASPPEWQRLLLLAFVIFVAAIAAIIVCAYQPRWRLLRAFAWLMVVLAIGTAAGAGLSLRTYGLTIESDAVLTWRSATLRSIPSDLDEEQQSTPLAPGSLARVQKSFLGWRQLSFPNGQTGWIRAEELVGIWKKK</sequence>
<dbReference type="InterPro" id="IPR025738">
    <property type="entry name" value="BatD"/>
</dbReference>
<evidence type="ECO:0000256" key="1">
    <source>
        <dbReference type="SAM" id="MobiDB-lite"/>
    </source>
</evidence>
<dbReference type="PANTHER" id="PTHR40940">
    <property type="entry name" value="PROTEIN BATD-RELATED"/>
    <property type="match status" value="1"/>
</dbReference>
<keyword evidence="2" id="KW-0472">Membrane</keyword>
<feature type="region of interest" description="Disordered" evidence="1">
    <location>
        <begin position="387"/>
        <end position="433"/>
    </location>
</feature>
<dbReference type="EMBL" id="CP139781">
    <property type="protein sequence ID" value="WRQ88791.1"/>
    <property type="molecule type" value="Genomic_DNA"/>
</dbReference>
<dbReference type="PANTHER" id="PTHR40940:SF2">
    <property type="entry name" value="BATD"/>
    <property type="match status" value="1"/>
</dbReference>
<dbReference type="SUPFAM" id="SSF48452">
    <property type="entry name" value="TPR-like"/>
    <property type="match status" value="1"/>
</dbReference>
<feature type="transmembrane region" description="Helical" evidence="2">
    <location>
        <begin position="722"/>
        <end position="742"/>
    </location>
</feature>